<keyword evidence="4" id="KW-1185">Reference proteome</keyword>
<proteinExistence type="predicted"/>
<evidence type="ECO:0000256" key="1">
    <source>
        <dbReference type="SAM" id="MobiDB-lite"/>
    </source>
</evidence>
<gene>
    <name evidence="3" type="ORF">RE6C_02831</name>
</gene>
<feature type="compositionally biased region" description="Basic and acidic residues" evidence="1">
    <location>
        <begin position="54"/>
        <end position="65"/>
    </location>
</feature>
<evidence type="ECO:0000256" key="2">
    <source>
        <dbReference type="SAM" id="SignalP"/>
    </source>
</evidence>
<feature type="signal peptide" evidence="2">
    <location>
        <begin position="1"/>
        <end position="23"/>
    </location>
</feature>
<name>M2A6L2_9BACT</name>
<dbReference type="Proteomes" id="UP000011529">
    <property type="component" value="Unassembled WGS sequence"/>
</dbReference>
<evidence type="ECO:0000313" key="4">
    <source>
        <dbReference type="Proteomes" id="UP000011529"/>
    </source>
</evidence>
<protein>
    <submittedName>
        <fullName evidence="3">Secreted protein</fullName>
    </submittedName>
</protein>
<accession>M2A6L2</accession>
<keyword evidence="2" id="KW-0732">Signal</keyword>
<evidence type="ECO:0000313" key="3">
    <source>
        <dbReference type="EMBL" id="EMB16466.1"/>
    </source>
</evidence>
<organism evidence="3 4">
    <name type="scientific">Rhodopirellula europaea 6C</name>
    <dbReference type="NCBI Taxonomy" id="1263867"/>
    <lineage>
        <taxon>Bacteria</taxon>
        <taxon>Pseudomonadati</taxon>
        <taxon>Planctomycetota</taxon>
        <taxon>Planctomycetia</taxon>
        <taxon>Pirellulales</taxon>
        <taxon>Pirellulaceae</taxon>
        <taxon>Rhodopirellula</taxon>
    </lineage>
</organism>
<dbReference type="RefSeq" id="WP_008657307.1">
    <property type="nucleotide sequence ID" value="NZ_ANMO01000120.1"/>
</dbReference>
<feature type="chain" id="PRO_5004020436" evidence="2">
    <location>
        <begin position="24"/>
        <end position="148"/>
    </location>
</feature>
<comment type="caution">
    <text evidence="3">The sequence shown here is derived from an EMBL/GenBank/DDBJ whole genome shotgun (WGS) entry which is preliminary data.</text>
</comment>
<reference evidence="3" key="1">
    <citation type="submission" date="2012-11" db="EMBL/GenBank/DDBJ databases">
        <title>Permanent draft genomes of Rhodopirellula europaea strain SH398 and 6C.</title>
        <authorList>
            <person name="Richter M."/>
            <person name="Richter-Heitmann T."/>
            <person name="Frank C."/>
            <person name="Harder J."/>
            <person name="Glockner F.O."/>
        </authorList>
    </citation>
    <scope>NUCLEOTIDE SEQUENCE</scope>
    <source>
        <strain evidence="3">6C</strain>
    </source>
</reference>
<dbReference type="AlphaFoldDB" id="M2A6L2"/>
<dbReference type="EMBL" id="ANMO01000120">
    <property type="protein sequence ID" value="EMB16466.1"/>
    <property type="molecule type" value="Genomic_DNA"/>
</dbReference>
<dbReference type="PATRIC" id="fig|1263867.3.peg.3026"/>
<sequence length="148" mass="15996">MNRLLSILLIPLFVLGHALPHSHAGSGMAEPDDHAARPHWHLFGGHSSDHCDHDKECHGHDHEGDVDSDGGDVLSTPDDHDSDAVYLTHADASLNRLSAAKQIDTPISCGLVEFCGDCPNRTAFGFAKPLPDRPAELPIYLLIASLRL</sequence>
<feature type="region of interest" description="Disordered" evidence="1">
    <location>
        <begin position="54"/>
        <end position="78"/>
    </location>
</feature>
<reference evidence="3" key="2">
    <citation type="journal article" date="2013" name="Mar. Genomics">
        <title>Expression of sulfatases in Rhodopirellula baltica and the diversity of sulfatases in the genus Rhodopirellula.</title>
        <authorList>
            <person name="Wegner C.E."/>
            <person name="Richter-Heitmann T."/>
            <person name="Klindworth A."/>
            <person name="Klockow C."/>
            <person name="Richter M."/>
            <person name="Achstetter T."/>
            <person name="Glockner F.O."/>
            <person name="Harder J."/>
        </authorList>
    </citation>
    <scope>NUCLEOTIDE SEQUENCE [LARGE SCALE GENOMIC DNA]</scope>
    <source>
        <strain evidence="3">6C</strain>
    </source>
</reference>